<comment type="caution">
    <text evidence="1">The sequence shown here is derived from an EMBL/GenBank/DDBJ whole genome shotgun (WGS) entry which is preliminary data.</text>
</comment>
<dbReference type="Proteomes" id="UP001314170">
    <property type="component" value="Unassembled WGS sequence"/>
</dbReference>
<evidence type="ECO:0000313" key="2">
    <source>
        <dbReference type="Proteomes" id="UP001314170"/>
    </source>
</evidence>
<dbReference type="AlphaFoldDB" id="A0AAV1S8Y9"/>
<protein>
    <submittedName>
        <fullName evidence="1">Uncharacterized protein</fullName>
    </submittedName>
</protein>
<sequence length="161" mass="18046">MRGLSTSSIGREECEGLNLSGSLRKLFCRVSVVGEFDRTLLWGVDVFTLCGIDCFIGATTCFAGKSNFLAYTFGDISNCDRSLIELMRVMCGFSLTHDHKNSLENDRSFELKTVDPLESDEYELIVVVLLLVQVEEETEEDVDVVGEGGMGRFCLIQEWEF</sequence>
<dbReference type="EMBL" id="CAWUPB010001173">
    <property type="protein sequence ID" value="CAK7346887.1"/>
    <property type="molecule type" value="Genomic_DNA"/>
</dbReference>
<reference evidence="1 2" key="1">
    <citation type="submission" date="2024-01" db="EMBL/GenBank/DDBJ databases">
        <authorList>
            <person name="Waweru B."/>
        </authorList>
    </citation>
    <scope>NUCLEOTIDE SEQUENCE [LARGE SCALE GENOMIC DNA]</scope>
</reference>
<gene>
    <name evidence="1" type="ORF">DCAF_LOCUS19566</name>
</gene>
<proteinExistence type="predicted"/>
<evidence type="ECO:0000313" key="1">
    <source>
        <dbReference type="EMBL" id="CAK7346887.1"/>
    </source>
</evidence>
<accession>A0AAV1S8Y9</accession>
<name>A0AAV1S8Y9_9ROSI</name>
<keyword evidence="2" id="KW-1185">Reference proteome</keyword>
<organism evidence="1 2">
    <name type="scientific">Dovyalis caffra</name>
    <dbReference type="NCBI Taxonomy" id="77055"/>
    <lineage>
        <taxon>Eukaryota</taxon>
        <taxon>Viridiplantae</taxon>
        <taxon>Streptophyta</taxon>
        <taxon>Embryophyta</taxon>
        <taxon>Tracheophyta</taxon>
        <taxon>Spermatophyta</taxon>
        <taxon>Magnoliopsida</taxon>
        <taxon>eudicotyledons</taxon>
        <taxon>Gunneridae</taxon>
        <taxon>Pentapetalae</taxon>
        <taxon>rosids</taxon>
        <taxon>fabids</taxon>
        <taxon>Malpighiales</taxon>
        <taxon>Salicaceae</taxon>
        <taxon>Flacourtieae</taxon>
        <taxon>Dovyalis</taxon>
    </lineage>
</organism>